<feature type="signal peptide" evidence="1">
    <location>
        <begin position="1"/>
        <end position="27"/>
    </location>
</feature>
<sequence length="378" mass="39775">MASGARGTLAVALAAVAGLLLMGAAPAQVPASDPTSGVDAAKVPVPAREVLPLITELTTTQCPELPPLWVVAQVQAESGWDATLTAARPGGAAGLYQFGKRNWATAGGRPWETDPPGEDADILSPEAHLRVAIPWVCANLRAVTAHLQETGKPTPPLDAMLVCHIAGCGRVTGSATGIPVAGEAGCQERCALVIRRYVDAVHSNLERFAAPAVPTAPQAPVLAAPQAWTGGATACRPPDPTGDGCLTGATRHGLKSVAAAFGDWTDGPTIRSAGCWDKHAWNPRSDHSRGRACDLFPTDAGTFPEGVELASGWQVADWFRTNAGPLQVKYLIWQGRYWDPRVKDQPDGWGKRYTGGGIYDVRDATGGHFDHVHVSFRE</sequence>
<dbReference type="Pfam" id="PF26571">
    <property type="entry name" value="VldE"/>
    <property type="match status" value="1"/>
</dbReference>
<evidence type="ECO:0000256" key="1">
    <source>
        <dbReference type="SAM" id="SignalP"/>
    </source>
</evidence>
<dbReference type="Proteomes" id="UP001597145">
    <property type="component" value="Unassembled WGS sequence"/>
</dbReference>
<dbReference type="EMBL" id="JBHUCP010000009">
    <property type="protein sequence ID" value="MFD1530898.1"/>
    <property type="molecule type" value="Genomic_DNA"/>
</dbReference>
<accession>A0ABW4FJZ7</accession>
<proteinExistence type="predicted"/>
<name>A0ABW4FJZ7_9PSEU</name>
<gene>
    <name evidence="3" type="ORF">ACFSCY_15760</name>
</gene>
<protein>
    <recommendedName>
        <fullName evidence="2">ARB-07466-like C-terminal domain-containing protein</fullName>
    </recommendedName>
</protein>
<reference evidence="4" key="1">
    <citation type="journal article" date="2019" name="Int. J. Syst. Evol. Microbiol.">
        <title>The Global Catalogue of Microorganisms (GCM) 10K type strain sequencing project: providing services to taxonomists for standard genome sequencing and annotation.</title>
        <authorList>
            <consortium name="The Broad Institute Genomics Platform"/>
            <consortium name="The Broad Institute Genome Sequencing Center for Infectious Disease"/>
            <person name="Wu L."/>
            <person name="Ma J."/>
        </authorList>
    </citation>
    <scope>NUCLEOTIDE SEQUENCE [LARGE SCALE GENOMIC DNA]</scope>
    <source>
        <strain evidence="4">JCM 12165</strain>
    </source>
</reference>
<evidence type="ECO:0000313" key="4">
    <source>
        <dbReference type="Proteomes" id="UP001597145"/>
    </source>
</evidence>
<dbReference type="Gene3D" id="1.10.530.10">
    <property type="match status" value="1"/>
</dbReference>
<feature type="domain" description="ARB-07466-like C-terminal" evidence="2">
    <location>
        <begin position="243"/>
        <end position="350"/>
    </location>
</feature>
<dbReference type="InterPro" id="IPR023346">
    <property type="entry name" value="Lysozyme-like_dom_sf"/>
</dbReference>
<keyword evidence="1" id="KW-0732">Signal</keyword>
<dbReference type="SUPFAM" id="SSF53955">
    <property type="entry name" value="Lysozyme-like"/>
    <property type="match status" value="1"/>
</dbReference>
<keyword evidence="4" id="KW-1185">Reference proteome</keyword>
<evidence type="ECO:0000259" key="2">
    <source>
        <dbReference type="Pfam" id="PF26571"/>
    </source>
</evidence>
<evidence type="ECO:0000313" key="3">
    <source>
        <dbReference type="EMBL" id="MFD1530898.1"/>
    </source>
</evidence>
<dbReference type="RefSeq" id="WP_343970859.1">
    <property type="nucleotide sequence ID" value="NZ_BAAAJG010000002.1"/>
</dbReference>
<dbReference type="InterPro" id="IPR058593">
    <property type="entry name" value="ARB_07466-like_C"/>
</dbReference>
<comment type="caution">
    <text evidence="3">The sequence shown here is derived from an EMBL/GenBank/DDBJ whole genome shotgun (WGS) entry which is preliminary data.</text>
</comment>
<organism evidence="3 4">
    <name type="scientific">Pseudonocardia aurantiaca</name>
    <dbReference type="NCBI Taxonomy" id="75290"/>
    <lineage>
        <taxon>Bacteria</taxon>
        <taxon>Bacillati</taxon>
        <taxon>Actinomycetota</taxon>
        <taxon>Actinomycetes</taxon>
        <taxon>Pseudonocardiales</taxon>
        <taxon>Pseudonocardiaceae</taxon>
        <taxon>Pseudonocardia</taxon>
    </lineage>
</organism>
<feature type="chain" id="PRO_5046008139" description="ARB-07466-like C-terminal domain-containing protein" evidence="1">
    <location>
        <begin position="28"/>
        <end position="378"/>
    </location>
</feature>